<comment type="caution">
    <text evidence="1">The sequence shown here is derived from an EMBL/GenBank/DDBJ whole genome shotgun (WGS) entry which is preliminary data.</text>
</comment>
<proteinExistence type="predicted"/>
<organism evidence="1 2">
    <name type="scientific">Salix dunnii</name>
    <dbReference type="NCBI Taxonomy" id="1413687"/>
    <lineage>
        <taxon>Eukaryota</taxon>
        <taxon>Viridiplantae</taxon>
        <taxon>Streptophyta</taxon>
        <taxon>Embryophyta</taxon>
        <taxon>Tracheophyta</taxon>
        <taxon>Spermatophyta</taxon>
        <taxon>Magnoliopsida</taxon>
        <taxon>eudicotyledons</taxon>
        <taxon>Gunneridae</taxon>
        <taxon>Pentapetalae</taxon>
        <taxon>rosids</taxon>
        <taxon>fabids</taxon>
        <taxon>Malpighiales</taxon>
        <taxon>Salicaceae</taxon>
        <taxon>Saliceae</taxon>
        <taxon>Salix</taxon>
    </lineage>
</organism>
<dbReference type="PANTHER" id="PTHR34222">
    <property type="entry name" value="GAG_PRE-INTEGRS DOMAIN-CONTAINING PROTEIN"/>
    <property type="match status" value="1"/>
</dbReference>
<sequence>MVPINIWFLSLNCSQLKTTLPSHGQCIEHLRQRTNLASFLETLLGHRMRRSLCLKCEKGAMTWWFVNTKYKWSLHLLVKKRFDYSLTGQRLNIYFGNLKTLWDEMVVYDLIPLCTCVQLKVLNEQYQKYYVIQNFTSHRKKNTILSTLSHIQGSTLENCYKAANAEPLVCSHCNGNSHMVEKCYKLHGYRLGHKLYKGRVIANQVVLSTSYPFGVKGYKLMDLSSKDFHYQQATIALDFQSKAQSHRPSYPFHLII</sequence>
<evidence type="ECO:0000313" key="2">
    <source>
        <dbReference type="Proteomes" id="UP000657918"/>
    </source>
</evidence>
<evidence type="ECO:0000313" key="1">
    <source>
        <dbReference type="EMBL" id="KAF9678554.1"/>
    </source>
</evidence>
<name>A0A835K4U2_9ROSI</name>
<dbReference type="Proteomes" id="UP000657918">
    <property type="component" value="Unassembled WGS sequence"/>
</dbReference>
<dbReference type="AlphaFoldDB" id="A0A835K4U2"/>
<gene>
    <name evidence="1" type="ORF">SADUNF_Sadunf07G0046800</name>
</gene>
<dbReference type="EMBL" id="JADGMS010000007">
    <property type="protein sequence ID" value="KAF9678554.1"/>
    <property type="molecule type" value="Genomic_DNA"/>
</dbReference>
<accession>A0A835K4U2</accession>
<reference evidence="1 2" key="1">
    <citation type="submission" date="2020-10" db="EMBL/GenBank/DDBJ databases">
        <title>Plant Genome Project.</title>
        <authorList>
            <person name="Zhang R.-G."/>
        </authorList>
    </citation>
    <scope>NUCLEOTIDE SEQUENCE [LARGE SCALE GENOMIC DNA]</scope>
    <source>
        <strain evidence="1">FAFU-HL-1</strain>
        <tissue evidence="1">Leaf</tissue>
    </source>
</reference>
<keyword evidence="2" id="KW-1185">Reference proteome</keyword>
<protein>
    <submittedName>
        <fullName evidence="1">Uncharacterized protein</fullName>
    </submittedName>
</protein>
<dbReference type="PANTHER" id="PTHR34222:SF99">
    <property type="entry name" value="PROTEIN, PUTATIVE-RELATED"/>
    <property type="match status" value="1"/>
</dbReference>